<gene>
    <name evidence="2" type="ORF">NPIL_616561</name>
</gene>
<feature type="region of interest" description="Disordered" evidence="1">
    <location>
        <begin position="71"/>
        <end position="95"/>
    </location>
</feature>
<name>A0A8X6U4W3_NEPPI</name>
<organism evidence="2 3">
    <name type="scientific">Nephila pilipes</name>
    <name type="common">Giant wood spider</name>
    <name type="synonym">Nephila maculata</name>
    <dbReference type="NCBI Taxonomy" id="299642"/>
    <lineage>
        <taxon>Eukaryota</taxon>
        <taxon>Metazoa</taxon>
        <taxon>Ecdysozoa</taxon>
        <taxon>Arthropoda</taxon>
        <taxon>Chelicerata</taxon>
        <taxon>Arachnida</taxon>
        <taxon>Araneae</taxon>
        <taxon>Araneomorphae</taxon>
        <taxon>Entelegynae</taxon>
        <taxon>Araneoidea</taxon>
        <taxon>Nephilidae</taxon>
        <taxon>Nephila</taxon>
    </lineage>
</organism>
<dbReference type="AlphaFoldDB" id="A0A8X6U4W3"/>
<dbReference type="OrthoDB" id="6415028at2759"/>
<protein>
    <submittedName>
        <fullName evidence="2">Uncharacterized protein</fullName>
    </submittedName>
</protein>
<dbReference type="EMBL" id="BMAW01071948">
    <property type="protein sequence ID" value="GFT80548.1"/>
    <property type="molecule type" value="Genomic_DNA"/>
</dbReference>
<keyword evidence="3" id="KW-1185">Reference proteome</keyword>
<reference evidence="2" key="1">
    <citation type="submission" date="2020-08" db="EMBL/GenBank/DDBJ databases">
        <title>Multicomponent nature underlies the extraordinary mechanical properties of spider dragline silk.</title>
        <authorList>
            <person name="Kono N."/>
            <person name="Nakamura H."/>
            <person name="Mori M."/>
            <person name="Yoshida Y."/>
            <person name="Ohtoshi R."/>
            <person name="Malay A.D."/>
            <person name="Moran D.A.P."/>
            <person name="Tomita M."/>
            <person name="Numata K."/>
            <person name="Arakawa K."/>
        </authorList>
    </citation>
    <scope>NUCLEOTIDE SEQUENCE</scope>
</reference>
<proteinExistence type="predicted"/>
<comment type="caution">
    <text evidence="2">The sequence shown here is derived from an EMBL/GenBank/DDBJ whole genome shotgun (WGS) entry which is preliminary data.</text>
</comment>
<accession>A0A8X6U4W3</accession>
<sequence>MMNYCFSQQISSMRFHPAIQMQSTKAGLFNPSHVASPLRLTSFARGLSPTTQSCFPPIWILFRDGPDLVSPPAVDLAPEDLDEEGGDEFRAKRRE</sequence>
<evidence type="ECO:0000313" key="3">
    <source>
        <dbReference type="Proteomes" id="UP000887013"/>
    </source>
</evidence>
<feature type="compositionally biased region" description="Acidic residues" evidence="1">
    <location>
        <begin position="77"/>
        <end position="86"/>
    </location>
</feature>
<evidence type="ECO:0000313" key="2">
    <source>
        <dbReference type="EMBL" id="GFT80548.1"/>
    </source>
</evidence>
<evidence type="ECO:0000256" key="1">
    <source>
        <dbReference type="SAM" id="MobiDB-lite"/>
    </source>
</evidence>
<dbReference type="Proteomes" id="UP000887013">
    <property type="component" value="Unassembled WGS sequence"/>
</dbReference>